<keyword evidence="9" id="KW-1185">Reference proteome</keyword>
<dbReference type="Gene3D" id="1.20.1250.20">
    <property type="entry name" value="MFS general substrate transporter like domains"/>
    <property type="match status" value="2"/>
</dbReference>
<feature type="transmembrane region" description="Helical" evidence="6">
    <location>
        <begin position="21"/>
        <end position="39"/>
    </location>
</feature>
<evidence type="ECO:0000313" key="8">
    <source>
        <dbReference type="EMBL" id="MBO1804394.1"/>
    </source>
</evidence>
<dbReference type="GO" id="GO:0005886">
    <property type="term" value="C:plasma membrane"/>
    <property type="evidence" value="ECO:0007669"/>
    <property type="project" value="UniProtKB-SubCell"/>
</dbReference>
<dbReference type="GO" id="GO:0022857">
    <property type="term" value="F:transmembrane transporter activity"/>
    <property type="evidence" value="ECO:0007669"/>
    <property type="project" value="InterPro"/>
</dbReference>
<feature type="transmembrane region" description="Helical" evidence="6">
    <location>
        <begin position="324"/>
        <end position="344"/>
    </location>
</feature>
<sequence length="460" mass="50096">MAHQHLEQAHALRKAVDRKTVRRVLPFILAAYFLCYLDRVNISYASLEMNADIGLSEAAYGIGAGIFFVAYFIFEVPSNVLLTKFGPRIWIARIMITWGIIAGCMSLAQGPISFYVLRFLLGVAEAGFFPAMILYLTYWFPARRRAQITAMFFMAVPLSGLVGGPLSTWLMTEAHGLFGLRGWQSMFIIEAVPTVLLGIAALWILVDRPEKAKFLREDERSWLVAELRLENQAVSASGHSPKGVFRTMLTPVVLAMSLIYLGLEFGEYAIGFFMPQMVAALDEQFGGDLGLVQIGFITAIPSLVAVLVMIWWGRHSDRTQERTWHIIGPAVLGAIAIAAAPYVTSFWATIALYSVTAACVFSVIPVFWQLPSRYLTGVSAAVGIALINSVGNLSGIIAPSLTGVLKQATGSFGPGYLLIALFLVIAAVGTLILRKAVPPTASVPSTEAISTVLSEGQRVR</sequence>
<comment type="caution">
    <text evidence="8">The sequence shown here is derived from an EMBL/GenBank/DDBJ whole genome shotgun (WGS) entry which is preliminary data.</text>
</comment>
<dbReference type="AlphaFoldDB" id="A0A939LTD9"/>
<feature type="transmembrane region" description="Helical" evidence="6">
    <location>
        <begin position="350"/>
        <end position="368"/>
    </location>
</feature>
<keyword evidence="3 6" id="KW-0812">Transmembrane</keyword>
<keyword evidence="4 6" id="KW-1133">Transmembrane helix</keyword>
<accession>A0A939LTD9</accession>
<evidence type="ECO:0000256" key="4">
    <source>
        <dbReference type="ARBA" id="ARBA00022989"/>
    </source>
</evidence>
<evidence type="ECO:0000259" key="7">
    <source>
        <dbReference type="PROSITE" id="PS50850"/>
    </source>
</evidence>
<dbReference type="InterPro" id="IPR036259">
    <property type="entry name" value="MFS_trans_sf"/>
</dbReference>
<dbReference type="SUPFAM" id="SSF103473">
    <property type="entry name" value="MFS general substrate transporter"/>
    <property type="match status" value="1"/>
</dbReference>
<feature type="transmembrane region" description="Helical" evidence="6">
    <location>
        <begin position="380"/>
        <end position="401"/>
    </location>
</feature>
<organism evidence="8 9">
    <name type="scientific">Leucobacter ruminantium</name>
    <dbReference type="NCBI Taxonomy" id="1289170"/>
    <lineage>
        <taxon>Bacteria</taxon>
        <taxon>Bacillati</taxon>
        <taxon>Actinomycetota</taxon>
        <taxon>Actinomycetes</taxon>
        <taxon>Micrococcales</taxon>
        <taxon>Microbacteriaceae</taxon>
        <taxon>Leucobacter</taxon>
    </lineage>
</organism>
<dbReference type="Pfam" id="PF07690">
    <property type="entry name" value="MFS_1"/>
    <property type="match status" value="1"/>
</dbReference>
<feature type="transmembrane region" description="Helical" evidence="6">
    <location>
        <begin position="115"/>
        <end position="138"/>
    </location>
</feature>
<dbReference type="PROSITE" id="PS50850">
    <property type="entry name" value="MFS"/>
    <property type="match status" value="1"/>
</dbReference>
<feature type="transmembrane region" description="Helical" evidence="6">
    <location>
        <begin position="90"/>
        <end position="109"/>
    </location>
</feature>
<feature type="domain" description="Major facilitator superfamily (MFS) profile" evidence="7">
    <location>
        <begin position="24"/>
        <end position="438"/>
    </location>
</feature>
<protein>
    <submittedName>
        <fullName evidence="8">MFS transporter</fullName>
    </submittedName>
</protein>
<evidence type="ECO:0000256" key="1">
    <source>
        <dbReference type="ARBA" id="ARBA00004651"/>
    </source>
</evidence>
<evidence type="ECO:0000256" key="3">
    <source>
        <dbReference type="ARBA" id="ARBA00022692"/>
    </source>
</evidence>
<keyword evidence="5 6" id="KW-0472">Membrane</keyword>
<evidence type="ECO:0000256" key="2">
    <source>
        <dbReference type="ARBA" id="ARBA00022448"/>
    </source>
</evidence>
<dbReference type="InterPro" id="IPR020846">
    <property type="entry name" value="MFS_dom"/>
</dbReference>
<feature type="transmembrane region" description="Helical" evidence="6">
    <location>
        <begin position="413"/>
        <end position="433"/>
    </location>
</feature>
<dbReference type="PANTHER" id="PTHR43791">
    <property type="entry name" value="PERMEASE-RELATED"/>
    <property type="match status" value="1"/>
</dbReference>
<dbReference type="InterPro" id="IPR011701">
    <property type="entry name" value="MFS"/>
</dbReference>
<evidence type="ECO:0000256" key="5">
    <source>
        <dbReference type="ARBA" id="ARBA00023136"/>
    </source>
</evidence>
<dbReference type="CDD" id="cd17319">
    <property type="entry name" value="MFS_ExuT_GudP_like"/>
    <property type="match status" value="1"/>
</dbReference>
<feature type="transmembrane region" description="Helical" evidence="6">
    <location>
        <begin position="183"/>
        <end position="206"/>
    </location>
</feature>
<evidence type="ECO:0000256" key="6">
    <source>
        <dbReference type="SAM" id="Phobius"/>
    </source>
</evidence>
<reference evidence="8" key="1">
    <citation type="submission" date="2021-03" db="EMBL/GenBank/DDBJ databases">
        <title>Leucobacter chromiisoli sp. nov., isolated from chromium-containing soil of chemical plant.</title>
        <authorList>
            <person name="Xu Z."/>
        </authorList>
    </citation>
    <scope>NUCLEOTIDE SEQUENCE</scope>
    <source>
        <strain evidence="8">A2</strain>
    </source>
</reference>
<feature type="transmembrane region" description="Helical" evidence="6">
    <location>
        <begin position="249"/>
        <end position="270"/>
    </location>
</feature>
<feature type="transmembrane region" description="Helical" evidence="6">
    <location>
        <begin position="59"/>
        <end position="78"/>
    </location>
</feature>
<gene>
    <name evidence="8" type="ORF">J4H91_03565</name>
</gene>
<dbReference type="PANTHER" id="PTHR43791:SF36">
    <property type="entry name" value="TRANSPORTER, PUTATIVE (AFU_ORTHOLOGUE AFUA_6G08340)-RELATED"/>
    <property type="match status" value="1"/>
</dbReference>
<keyword evidence="2" id="KW-0813">Transport</keyword>
<name>A0A939LTD9_9MICO</name>
<dbReference type="RefSeq" id="WP_208044887.1">
    <property type="nucleotide sequence ID" value="NZ_JAGDYL010000005.1"/>
</dbReference>
<comment type="subcellular location">
    <subcellularLocation>
        <location evidence="1">Cell membrane</location>
        <topology evidence="1">Multi-pass membrane protein</topology>
    </subcellularLocation>
</comment>
<dbReference type="EMBL" id="JAGDYL010000005">
    <property type="protein sequence ID" value="MBO1804394.1"/>
    <property type="molecule type" value="Genomic_DNA"/>
</dbReference>
<dbReference type="FunFam" id="1.20.1250.20:FF:000018">
    <property type="entry name" value="MFS transporter permease"/>
    <property type="match status" value="1"/>
</dbReference>
<dbReference type="Proteomes" id="UP000664398">
    <property type="component" value="Unassembled WGS sequence"/>
</dbReference>
<feature type="transmembrane region" description="Helical" evidence="6">
    <location>
        <begin position="150"/>
        <end position="171"/>
    </location>
</feature>
<proteinExistence type="predicted"/>
<feature type="transmembrane region" description="Helical" evidence="6">
    <location>
        <begin position="290"/>
        <end position="312"/>
    </location>
</feature>
<evidence type="ECO:0000313" key="9">
    <source>
        <dbReference type="Proteomes" id="UP000664398"/>
    </source>
</evidence>